<gene>
    <name evidence="2" type="ORF">VL15_12815</name>
</gene>
<dbReference type="PATRIC" id="fig|292.27.peg.2420"/>
<dbReference type="EMBL" id="LDWR01000021">
    <property type="protein sequence ID" value="KML58100.1"/>
    <property type="molecule type" value="Genomic_DNA"/>
</dbReference>
<organism evidence="2 3">
    <name type="scientific">Burkholderia cepacia</name>
    <name type="common">Pseudomonas cepacia</name>
    <dbReference type="NCBI Taxonomy" id="292"/>
    <lineage>
        <taxon>Bacteria</taxon>
        <taxon>Pseudomonadati</taxon>
        <taxon>Pseudomonadota</taxon>
        <taxon>Betaproteobacteria</taxon>
        <taxon>Burkholderiales</taxon>
        <taxon>Burkholderiaceae</taxon>
        <taxon>Burkholderia</taxon>
        <taxon>Burkholderia cepacia complex</taxon>
    </lineage>
</organism>
<reference evidence="2 3" key="1">
    <citation type="submission" date="2015-05" db="EMBL/GenBank/DDBJ databases">
        <title>Draft genome of Burkholderia cepacia LK29.</title>
        <authorList>
            <person name="Chan X.Y."/>
        </authorList>
    </citation>
    <scope>NUCLEOTIDE SEQUENCE [LARGE SCALE GENOMIC DNA]</scope>
    <source>
        <strain evidence="2 3">LK29</strain>
    </source>
</reference>
<protein>
    <submittedName>
        <fullName evidence="2">Uncharacterized protein</fullName>
    </submittedName>
</protein>
<sequence length="593" mass="67100">MRTYFMSYRWIRHSVSTDQIPGIPDKSYPLAVLGYGGMYSKLEGKTRKVAVSFQRLDVDGDPPFHTKISLAHLRDLQVGSVWQNRRHVGDIRYDRLSAVVDFSPDRWRIFSPVQEVQADRPAPFYGKYRPTLKDERKERSWFLEFSLPDGRTLMVPCLEFLLRCYGASAIIPRALTSKSWEDAIKLFLTSTTPETNSEGRWVIRPTDRMVKADRSFLGHILHSPEGRQAAKSLVDQCVQASHGEELFFPQVTPWFSTTAPVSAEGIWIRPGKSFLALRMKLTKDPAGHPISEVRILKDETSRHEDAQSPNDAYEGSPRFTLSPESRLKLRGLDEEHNFGGGPPEKRTTSTPWFPLGSGRDITTVYERQSSIIVPPSAANYPSVHPTTDGATDKPEMHRVVVAHGTLLEMWNALRSLKGKHPRNLLSVEWLDAKRGFVGDDLPELIALQPFADMEDVAPAIRQWVSKDIKIEPPRGILVLRLQAIVPKTFEAKTVYILEIERRVKPRGSGKEKVEQEAERFRGLVAVLAQTTDFDNWLRKTLSQIRYTEGKIVELKSLQPDLIDAFKHSQSRDAKATPYLTSALLALTKAGVNL</sequence>
<comment type="caution">
    <text evidence="2">The sequence shown here is derived from an EMBL/GenBank/DDBJ whole genome shotgun (WGS) entry which is preliminary data.</text>
</comment>
<evidence type="ECO:0000313" key="3">
    <source>
        <dbReference type="Proteomes" id="UP000036338"/>
    </source>
</evidence>
<name>A0A0J5ZXH2_BURCE</name>
<accession>A0A0J5ZXH2</accession>
<feature type="region of interest" description="Disordered" evidence="1">
    <location>
        <begin position="297"/>
        <end position="319"/>
    </location>
</feature>
<proteinExistence type="predicted"/>
<dbReference type="AlphaFoldDB" id="A0A0J5ZXH2"/>
<dbReference type="Proteomes" id="UP000036338">
    <property type="component" value="Unassembled WGS sequence"/>
</dbReference>
<feature type="region of interest" description="Disordered" evidence="1">
    <location>
        <begin position="334"/>
        <end position="353"/>
    </location>
</feature>
<evidence type="ECO:0000313" key="2">
    <source>
        <dbReference type="EMBL" id="KML58100.1"/>
    </source>
</evidence>
<feature type="compositionally biased region" description="Basic and acidic residues" evidence="1">
    <location>
        <begin position="334"/>
        <end position="347"/>
    </location>
</feature>
<feature type="compositionally biased region" description="Basic and acidic residues" evidence="1">
    <location>
        <begin position="297"/>
        <end position="306"/>
    </location>
</feature>
<evidence type="ECO:0000256" key="1">
    <source>
        <dbReference type="SAM" id="MobiDB-lite"/>
    </source>
</evidence>